<sequence>MNHRRPLGVLAALLLLTLSTLVAPGTATAAELLTNPGFEAGNLTGWTCSGGSVVTTPVRTGSYALTAAASASDQATCGQTVAVRPNTAYTLTGWVRGNYVYLGVTGGASTWTPSAPAYTKLTVAFTTGATQTSAEVYLHGWYGQGTYYADDVSLDGPGGQPQPGVPGTPGTPSIGAVTGSSVALSWTAATGTVTGYRVYEGSAVVATTSAVSATIGNLAACSTHTYAVAAYNTVGESPKSAAATATTAGCTDTGLPKHALIGYLHASFANGSGYVRMADVPDAWDIIQLAFGEPTSVTSGDIRFNRCPVSECPSVESEADFIAAIRAKQAKGKKVLISIGGQNGQVQLTTTAARDAFVTSVSAIIDRYGLDGLDIDFEGHSLYLNSGDTDFRNPTTPVVVNLIAALRTLKARYGAKFVLTMAPETFFVQVGYQFYGGSGGSDNRTGSYLPVIHAVRDFLTVLHVQDYNSGPVMGLDGQWHTMGGADFHIAMTDMVKAGFPVANTGQTFPGLRPEQIAIGLPAAVSAGNGYTSPAVVHQAVDCLAKGTGCGGYTLRGGPSPGLRGLMTWSVNWDRYYGWEFMNSHEPYLNGLP</sequence>
<dbReference type="InterPro" id="IPR001579">
    <property type="entry name" value="Glyco_hydro_18_chit_AS"/>
</dbReference>
<dbReference type="PANTHER" id="PTHR45708">
    <property type="entry name" value="ENDOCHITINASE"/>
    <property type="match status" value="1"/>
</dbReference>
<dbReference type="PROSITE" id="PS01095">
    <property type="entry name" value="GH18_1"/>
    <property type="match status" value="1"/>
</dbReference>
<dbReference type="InterPro" id="IPR003305">
    <property type="entry name" value="CenC_carb-bd"/>
</dbReference>
<dbReference type="EMBL" id="BSTX01000003">
    <property type="protein sequence ID" value="GLZ80220.1"/>
    <property type="molecule type" value="Genomic_DNA"/>
</dbReference>
<feature type="region of interest" description="Disordered" evidence="7">
    <location>
        <begin position="154"/>
        <end position="173"/>
    </location>
</feature>
<proteinExistence type="inferred from homology"/>
<keyword evidence="8" id="KW-0732">Signal</keyword>
<evidence type="ECO:0000313" key="11">
    <source>
        <dbReference type="EMBL" id="GLZ80220.1"/>
    </source>
</evidence>
<feature type="domain" description="Fibronectin type-III" evidence="9">
    <location>
        <begin position="168"/>
        <end position="250"/>
    </location>
</feature>
<dbReference type="CDD" id="cd00063">
    <property type="entry name" value="FN3"/>
    <property type="match status" value="1"/>
</dbReference>
<dbReference type="AlphaFoldDB" id="A0A9W6SQN2"/>
<dbReference type="Pfam" id="PF00041">
    <property type="entry name" value="fn3"/>
    <property type="match status" value="1"/>
</dbReference>
<evidence type="ECO:0000256" key="4">
    <source>
        <dbReference type="ARBA" id="ARBA00023295"/>
    </source>
</evidence>
<keyword evidence="5" id="KW-0624">Polysaccharide degradation</keyword>
<dbReference type="PROSITE" id="PS50853">
    <property type="entry name" value="FN3"/>
    <property type="match status" value="1"/>
</dbReference>
<dbReference type="SUPFAM" id="SSF49265">
    <property type="entry name" value="Fibronectin type III"/>
    <property type="match status" value="1"/>
</dbReference>
<dbReference type="GO" id="GO:0000272">
    <property type="term" value="P:polysaccharide catabolic process"/>
    <property type="evidence" value="ECO:0007669"/>
    <property type="project" value="UniProtKB-KW"/>
</dbReference>
<dbReference type="Gene3D" id="2.60.40.10">
    <property type="entry name" value="Immunoglobulins"/>
    <property type="match status" value="1"/>
</dbReference>
<protein>
    <recommendedName>
        <fullName evidence="2">chitinase</fullName>
        <ecNumber evidence="2">3.2.1.14</ecNumber>
    </recommendedName>
</protein>
<dbReference type="Proteomes" id="UP001165079">
    <property type="component" value="Unassembled WGS sequence"/>
</dbReference>
<evidence type="ECO:0000256" key="6">
    <source>
        <dbReference type="RuleBase" id="RU000489"/>
    </source>
</evidence>
<evidence type="ECO:0000259" key="9">
    <source>
        <dbReference type="PROSITE" id="PS50853"/>
    </source>
</evidence>
<dbReference type="InterPro" id="IPR036116">
    <property type="entry name" value="FN3_sf"/>
</dbReference>
<dbReference type="SMART" id="SM00060">
    <property type="entry name" value="FN3"/>
    <property type="match status" value="1"/>
</dbReference>
<organism evidence="11 12">
    <name type="scientific">Actinorhabdospora filicis</name>
    <dbReference type="NCBI Taxonomy" id="1785913"/>
    <lineage>
        <taxon>Bacteria</taxon>
        <taxon>Bacillati</taxon>
        <taxon>Actinomycetota</taxon>
        <taxon>Actinomycetes</taxon>
        <taxon>Micromonosporales</taxon>
        <taxon>Micromonosporaceae</taxon>
        <taxon>Actinorhabdospora</taxon>
    </lineage>
</organism>
<feature type="chain" id="PRO_5040741356" description="chitinase" evidence="8">
    <location>
        <begin position="30"/>
        <end position="592"/>
    </location>
</feature>
<comment type="caution">
    <text evidence="11">The sequence shown here is derived from an EMBL/GenBank/DDBJ whole genome shotgun (WGS) entry which is preliminary data.</text>
</comment>
<feature type="signal peptide" evidence="8">
    <location>
        <begin position="1"/>
        <end position="29"/>
    </location>
</feature>
<accession>A0A9W6SQN2</accession>
<reference evidence="11" key="1">
    <citation type="submission" date="2023-03" db="EMBL/GenBank/DDBJ databases">
        <title>Actinorhabdospora filicis NBRC 111898.</title>
        <authorList>
            <person name="Ichikawa N."/>
            <person name="Sato H."/>
            <person name="Tonouchi N."/>
        </authorList>
    </citation>
    <scope>NUCLEOTIDE SEQUENCE</scope>
    <source>
        <strain evidence="11">NBRC 111898</strain>
    </source>
</reference>
<feature type="domain" description="GH18" evidence="10">
    <location>
        <begin position="258"/>
        <end position="591"/>
    </location>
</feature>
<dbReference type="PROSITE" id="PS51910">
    <property type="entry name" value="GH18_2"/>
    <property type="match status" value="1"/>
</dbReference>
<name>A0A9W6SQN2_9ACTN</name>
<dbReference type="PANTHER" id="PTHR45708:SF49">
    <property type="entry name" value="ENDOCHITINASE"/>
    <property type="match status" value="1"/>
</dbReference>
<dbReference type="InterPro" id="IPR008979">
    <property type="entry name" value="Galactose-bd-like_sf"/>
</dbReference>
<gene>
    <name evidence="11" type="ORF">Afil01_50270</name>
</gene>
<keyword evidence="3 6" id="KW-0378">Hydrolase</keyword>
<evidence type="ECO:0000256" key="2">
    <source>
        <dbReference type="ARBA" id="ARBA00012729"/>
    </source>
</evidence>
<dbReference type="InterPro" id="IPR050542">
    <property type="entry name" value="Glycosyl_Hydrlase18_Chitinase"/>
</dbReference>
<dbReference type="SMART" id="SM00636">
    <property type="entry name" value="Glyco_18"/>
    <property type="match status" value="1"/>
</dbReference>
<evidence type="ECO:0000256" key="7">
    <source>
        <dbReference type="SAM" id="MobiDB-lite"/>
    </source>
</evidence>
<evidence type="ECO:0000313" key="12">
    <source>
        <dbReference type="Proteomes" id="UP001165079"/>
    </source>
</evidence>
<dbReference type="InterPro" id="IPR003961">
    <property type="entry name" value="FN3_dom"/>
</dbReference>
<evidence type="ECO:0000256" key="5">
    <source>
        <dbReference type="ARBA" id="ARBA00023326"/>
    </source>
</evidence>
<evidence type="ECO:0000256" key="8">
    <source>
        <dbReference type="SAM" id="SignalP"/>
    </source>
</evidence>
<dbReference type="RefSeq" id="WP_285665344.1">
    <property type="nucleotide sequence ID" value="NZ_BSTX01000003.1"/>
</dbReference>
<dbReference type="Gene3D" id="3.20.20.80">
    <property type="entry name" value="Glycosidases"/>
    <property type="match status" value="1"/>
</dbReference>
<dbReference type="EC" id="3.2.1.14" evidence="2"/>
<dbReference type="InterPro" id="IPR013783">
    <property type="entry name" value="Ig-like_fold"/>
</dbReference>
<dbReference type="SUPFAM" id="SSF49785">
    <property type="entry name" value="Galactose-binding domain-like"/>
    <property type="match status" value="1"/>
</dbReference>
<dbReference type="GO" id="GO:0008061">
    <property type="term" value="F:chitin binding"/>
    <property type="evidence" value="ECO:0007669"/>
    <property type="project" value="InterPro"/>
</dbReference>
<dbReference type="Gene3D" id="2.60.120.260">
    <property type="entry name" value="Galactose-binding domain-like"/>
    <property type="match status" value="1"/>
</dbReference>
<keyword evidence="5" id="KW-0119">Carbohydrate metabolism</keyword>
<keyword evidence="12" id="KW-1185">Reference proteome</keyword>
<keyword evidence="4 6" id="KW-0326">Glycosidase</keyword>
<dbReference type="InterPro" id="IPR017853">
    <property type="entry name" value="GH"/>
</dbReference>
<comment type="similarity">
    <text evidence="1">Belongs to the glycosyl hydrolase 18 family. Chitinase class II subfamily.</text>
</comment>
<dbReference type="InterPro" id="IPR001223">
    <property type="entry name" value="Glyco_hydro18_cat"/>
</dbReference>
<dbReference type="Pfam" id="PF00704">
    <property type="entry name" value="Glyco_hydro_18"/>
    <property type="match status" value="1"/>
</dbReference>
<dbReference type="CDD" id="cd02871">
    <property type="entry name" value="GH18_chitinase_D-like"/>
    <property type="match status" value="1"/>
</dbReference>
<dbReference type="SUPFAM" id="SSF51445">
    <property type="entry name" value="(Trans)glycosidases"/>
    <property type="match status" value="1"/>
</dbReference>
<dbReference type="InterPro" id="IPR011583">
    <property type="entry name" value="Chitinase_II/V-like_cat"/>
</dbReference>
<dbReference type="Pfam" id="PF02018">
    <property type="entry name" value="CBM_4_9"/>
    <property type="match status" value="1"/>
</dbReference>
<evidence type="ECO:0000256" key="1">
    <source>
        <dbReference type="ARBA" id="ARBA00009121"/>
    </source>
</evidence>
<evidence type="ECO:0000259" key="10">
    <source>
        <dbReference type="PROSITE" id="PS51910"/>
    </source>
</evidence>
<evidence type="ECO:0000256" key="3">
    <source>
        <dbReference type="ARBA" id="ARBA00022801"/>
    </source>
</evidence>
<dbReference type="GO" id="GO:0008843">
    <property type="term" value="F:endochitinase activity"/>
    <property type="evidence" value="ECO:0007669"/>
    <property type="project" value="UniProtKB-EC"/>
</dbReference>